<dbReference type="AlphaFoldDB" id="A0A2P6QXM4"/>
<accession>A0A2P6QXM4</accession>
<organism evidence="1 2">
    <name type="scientific">Rosa chinensis</name>
    <name type="common">China rose</name>
    <dbReference type="NCBI Taxonomy" id="74649"/>
    <lineage>
        <taxon>Eukaryota</taxon>
        <taxon>Viridiplantae</taxon>
        <taxon>Streptophyta</taxon>
        <taxon>Embryophyta</taxon>
        <taxon>Tracheophyta</taxon>
        <taxon>Spermatophyta</taxon>
        <taxon>Magnoliopsida</taxon>
        <taxon>eudicotyledons</taxon>
        <taxon>Gunneridae</taxon>
        <taxon>Pentapetalae</taxon>
        <taxon>rosids</taxon>
        <taxon>fabids</taxon>
        <taxon>Rosales</taxon>
        <taxon>Rosaceae</taxon>
        <taxon>Rosoideae</taxon>
        <taxon>Rosoideae incertae sedis</taxon>
        <taxon>Rosa</taxon>
    </lineage>
</organism>
<reference evidence="1 2" key="1">
    <citation type="journal article" date="2018" name="Nat. Genet.">
        <title>The Rosa genome provides new insights in the design of modern roses.</title>
        <authorList>
            <person name="Bendahmane M."/>
        </authorList>
    </citation>
    <scope>NUCLEOTIDE SEQUENCE [LARGE SCALE GENOMIC DNA]</scope>
    <source>
        <strain evidence="2">cv. Old Blush</strain>
    </source>
</reference>
<proteinExistence type="predicted"/>
<dbReference type="Proteomes" id="UP000238479">
    <property type="component" value="Chromosome 4"/>
</dbReference>
<name>A0A2P6QXM4_ROSCH</name>
<protein>
    <submittedName>
        <fullName evidence="1">Uncharacterized protein</fullName>
    </submittedName>
</protein>
<dbReference type="Gramene" id="PRQ38942">
    <property type="protein sequence ID" value="PRQ38942"/>
    <property type="gene ID" value="RchiOBHm_Chr4g0419531"/>
</dbReference>
<keyword evidence="2" id="KW-1185">Reference proteome</keyword>
<dbReference type="EMBL" id="PDCK01000042">
    <property type="protein sequence ID" value="PRQ38942.1"/>
    <property type="molecule type" value="Genomic_DNA"/>
</dbReference>
<evidence type="ECO:0000313" key="2">
    <source>
        <dbReference type="Proteomes" id="UP000238479"/>
    </source>
</evidence>
<gene>
    <name evidence="1" type="ORF">RchiOBHm_Chr4g0419531</name>
</gene>
<sequence length="61" mass="6585">MNEPYAGGLGSGSWFGFGRAARRVTVGAGLRFSFKLFTIPPSPEVSGFYHFLILRICSLGS</sequence>
<comment type="caution">
    <text evidence="1">The sequence shown here is derived from an EMBL/GenBank/DDBJ whole genome shotgun (WGS) entry which is preliminary data.</text>
</comment>
<evidence type="ECO:0000313" key="1">
    <source>
        <dbReference type="EMBL" id="PRQ38942.1"/>
    </source>
</evidence>